<evidence type="ECO:0000313" key="2">
    <source>
        <dbReference type="EMBL" id="GBP01904.1"/>
    </source>
</evidence>
<dbReference type="Gene3D" id="3.40.50.300">
    <property type="entry name" value="P-loop containing nucleotide triphosphate hydrolases"/>
    <property type="match status" value="1"/>
</dbReference>
<dbReference type="InterPro" id="IPR045055">
    <property type="entry name" value="DNA2/NAM7-like"/>
</dbReference>
<accession>A0A4C1SIT4</accession>
<comment type="caution">
    <text evidence="2">The sequence shown here is derived from an EMBL/GenBank/DDBJ whole genome shotgun (WGS) entry which is preliminary data.</text>
</comment>
<evidence type="ECO:0000313" key="3">
    <source>
        <dbReference type="Proteomes" id="UP000299102"/>
    </source>
</evidence>
<keyword evidence="2" id="KW-0347">Helicase</keyword>
<dbReference type="OrthoDB" id="1879at2759"/>
<organism evidence="2 3">
    <name type="scientific">Eumeta variegata</name>
    <name type="common">Bagworm moth</name>
    <name type="synonym">Eumeta japonica</name>
    <dbReference type="NCBI Taxonomy" id="151549"/>
    <lineage>
        <taxon>Eukaryota</taxon>
        <taxon>Metazoa</taxon>
        <taxon>Ecdysozoa</taxon>
        <taxon>Arthropoda</taxon>
        <taxon>Hexapoda</taxon>
        <taxon>Insecta</taxon>
        <taxon>Pterygota</taxon>
        <taxon>Neoptera</taxon>
        <taxon>Endopterygota</taxon>
        <taxon>Lepidoptera</taxon>
        <taxon>Glossata</taxon>
        <taxon>Ditrysia</taxon>
        <taxon>Tineoidea</taxon>
        <taxon>Psychidae</taxon>
        <taxon>Oiketicinae</taxon>
        <taxon>Eumeta</taxon>
    </lineage>
</organism>
<dbReference type="GO" id="GO:0004386">
    <property type="term" value="F:helicase activity"/>
    <property type="evidence" value="ECO:0007669"/>
    <property type="project" value="UniProtKB-KW"/>
</dbReference>
<name>A0A4C1SIT4_EUMVA</name>
<dbReference type="PANTHER" id="PTHR10887">
    <property type="entry name" value="DNA2/NAM7 HELICASE FAMILY"/>
    <property type="match status" value="1"/>
</dbReference>
<keyword evidence="2" id="KW-0547">Nucleotide-binding</keyword>
<keyword evidence="3" id="KW-1185">Reference proteome</keyword>
<feature type="domain" description="DNA2/NAM7 helicase helicase" evidence="1">
    <location>
        <begin position="113"/>
        <end position="169"/>
    </location>
</feature>
<dbReference type="STRING" id="151549.A0A4C1SIT4"/>
<evidence type="ECO:0000259" key="1">
    <source>
        <dbReference type="Pfam" id="PF13086"/>
    </source>
</evidence>
<sequence>MHLANEFSSAARSIVRYGRVSASQAIKLLDAVARLQHSGRRRKRRRGHLRASASFPMYHVRPRWQEFCKTCEDDKNWKNFVLLNYCVLGWIALNIFGERSENYCYDLYAALKRSELVQMGFKYDNILMEESAQILEIETFIPLLLQNPQDGRSRLKRWIMIGDHHQLPPS</sequence>
<dbReference type="AlphaFoldDB" id="A0A4C1SIT4"/>
<dbReference type="Proteomes" id="UP000299102">
    <property type="component" value="Unassembled WGS sequence"/>
</dbReference>
<proteinExistence type="predicted"/>
<dbReference type="SUPFAM" id="SSF52540">
    <property type="entry name" value="P-loop containing nucleoside triphosphate hydrolases"/>
    <property type="match status" value="1"/>
</dbReference>
<dbReference type="EMBL" id="BGZK01003494">
    <property type="protein sequence ID" value="GBP01904.1"/>
    <property type="molecule type" value="Genomic_DNA"/>
</dbReference>
<dbReference type="InterPro" id="IPR041677">
    <property type="entry name" value="DNA2/NAM7_AAA_11"/>
</dbReference>
<protein>
    <submittedName>
        <fullName evidence="2">RNA helicase aquarius</fullName>
    </submittedName>
</protein>
<keyword evidence="2" id="KW-0067">ATP-binding</keyword>
<dbReference type="Pfam" id="PF13086">
    <property type="entry name" value="AAA_11"/>
    <property type="match status" value="1"/>
</dbReference>
<dbReference type="PANTHER" id="PTHR10887:SF5">
    <property type="entry name" value="RNA HELICASE AQUARIUS"/>
    <property type="match status" value="1"/>
</dbReference>
<dbReference type="InterPro" id="IPR027417">
    <property type="entry name" value="P-loop_NTPase"/>
</dbReference>
<reference evidence="2 3" key="1">
    <citation type="journal article" date="2019" name="Commun. Biol.">
        <title>The bagworm genome reveals a unique fibroin gene that provides high tensile strength.</title>
        <authorList>
            <person name="Kono N."/>
            <person name="Nakamura H."/>
            <person name="Ohtoshi R."/>
            <person name="Tomita M."/>
            <person name="Numata K."/>
            <person name="Arakawa K."/>
        </authorList>
    </citation>
    <scope>NUCLEOTIDE SEQUENCE [LARGE SCALE GENOMIC DNA]</scope>
</reference>
<dbReference type="GO" id="GO:0003729">
    <property type="term" value="F:mRNA binding"/>
    <property type="evidence" value="ECO:0007669"/>
    <property type="project" value="TreeGrafter"/>
</dbReference>
<gene>
    <name evidence="2" type="primary">AQR</name>
    <name evidence="2" type="ORF">EVAR_7593_1</name>
</gene>
<keyword evidence="2" id="KW-0378">Hydrolase</keyword>
<dbReference type="GO" id="GO:0071013">
    <property type="term" value="C:catalytic step 2 spliceosome"/>
    <property type="evidence" value="ECO:0007669"/>
    <property type="project" value="TreeGrafter"/>
</dbReference>